<dbReference type="InterPro" id="IPR010918">
    <property type="entry name" value="PurM-like_C_dom"/>
</dbReference>
<feature type="domain" description="PurM-like C-terminal" evidence="10">
    <location>
        <begin position="570"/>
        <end position="706"/>
    </location>
</feature>
<dbReference type="Gene3D" id="3.90.650.10">
    <property type="entry name" value="PurM-like C-terminal domain"/>
    <property type="match status" value="2"/>
</dbReference>
<feature type="binding site" evidence="8">
    <location>
        <position position="533"/>
    </location>
    <ligand>
        <name>Mg(2+)</name>
        <dbReference type="ChEBI" id="CHEBI:18420"/>
        <label>1</label>
    </ligand>
</feature>
<dbReference type="NCBIfam" id="NF002290">
    <property type="entry name" value="PRK01213.1"/>
    <property type="match status" value="1"/>
</dbReference>
<evidence type="ECO:0000256" key="2">
    <source>
        <dbReference type="ARBA" id="ARBA00022598"/>
    </source>
</evidence>
<dbReference type="Pfam" id="PF18072">
    <property type="entry name" value="FGAR-AT_linker"/>
    <property type="match status" value="1"/>
</dbReference>
<keyword evidence="6 8" id="KW-0067">ATP-binding</keyword>
<feature type="binding site" evidence="8">
    <location>
        <position position="113"/>
    </location>
    <ligand>
        <name>Mg(2+)</name>
        <dbReference type="ChEBI" id="CHEBI:18420"/>
        <label>2</label>
    </ligand>
</feature>
<dbReference type="EC" id="6.3.5.3" evidence="8"/>
<dbReference type="PIRSF" id="PIRSF001587">
    <property type="entry name" value="FGAM_synthase_II"/>
    <property type="match status" value="1"/>
</dbReference>
<evidence type="ECO:0000256" key="3">
    <source>
        <dbReference type="ARBA" id="ARBA00022723"/>
    </source>
</evidence>
<feature type="binding site" evidence="8">
    <location>
        <position position="264"/>
    </location>
    <ligand>
        <name>Mg(2+)</name>
        <dbReference type="ChEBI" id="CHEBI:18420"/>
        <label>2</label>
    </ligand>
</feature>
<feature type="domain" description="PurM-like N-terminal" evidence="9">
    <location>
        <begin position="440"/>
        <end position="556"/>
    </location>
</feature>
<dbReference type="Pfam" id="PF02769">
    <property type="entry name" value="AIRS_C"/>
    <property type="match status" value="2"/>
</dbReference>
<evidence type="ECO:0000256" key="1">
    <source>
        <dbReference type="ARBA" id="ARBA00022490"/>
    </source>
</evidence>
<comment type="caution">
    <text evidence="12">The sequence shown here is derived from an EMBL/GenBank/DDBJ whole genome shotgun (WGS) entry which is preliminary data.</text>
</comment>
<feature type="binding site" evidence="8">
    <location>
        <position position="495"/>
    </location>
    <ligand>
        <name>ATP</name>
        <dbReference type="ChEBI" id="CHEBI:30616"/>
    </ligand>
</feature>
<dbReference type="InterPro" id="IPR016188">
    <property type="entry name" value="PurM-like_N"/>
</dbReference>
<evidence type="ECO:0000313" key="13">
    <source>
        <dbReference type="Proteomes" id="UP000765802"/>
    </source>
</evidence>
<comment type="caution">
    <text evidence="8">Lacks conserved residue(s) required for the propagation of feature annotation.</text>
</comment>
<dbReference type="HAMAP" id="MF_00420">
    <property type="entry name" value="PurL_2"/>
    <property type="match status" value="1"/>
</dbReference>
<keyword evidence="5 8" id="KW-0658">Purine biosynthesis</keyword>
<evidence type="ECO:0000256" key="5">
    <source>
        <dbReference type="ARBA" id="ARBA00022755"/>
    </source>
</evidence>
<feature type="binding site" evidence="8">
    <location>
        <position position="47"/>
    </location>
    <ligand>
        <name>ATP</name>
        <dbReference type="ChEBI" id="CHEBI:30616"/>
    </ligand>
</feature>
<feature type="domain" description="PurM-like C-terminal" evidence="10">
    <location>
        <begin position="198"/>
        <end position="349"/>
    </location>
</feature>
<evidence type="ECO:0000259" key="9">
    <source>
        <dbReference type="Pfam" id="PF00586"/>
    </source>
</evidence>
<feature type="domain" description="Phosphoribosylformylglycinamidine synthase linker" evidence="11">
    <location>
        <begin position="6"/>
        <end position="48"/>
    </location>
</feature>
<comment type="catalytic activity">
    <reaction evidence="8">
        <text>N(2)-formyl-N(1)-(5-phospho-beta-D-ribosyl)glycinamide + L-glutamine + ATP + H2O = 2-formamido-N(1)-(5-O-phospho-beta-D-ribosyl)acetamidine + L-glutamate + ADP + phosphate + H(+)</text>
        <dbReference type="Rhea" id="RHEA:17129"/>
        <dbReference type="ChEBI" id="CHEBI:15377"/>
        <dbReference type="ChEBI" id="CHEBI:15378"/>
        <dbReference type="ChEBI" id="CHEBI:29985"/>
        <dbReference type="ChEBI" id="CHEBI:30616"/>
        <dbReference type="ChEBI" id="CHEBI:43474"/>
        <dbReference type="ChEBI" id="CHEBI:58359"/>
        <dbReference type="ChEBI" id="CHEBI:147286"/>
        <dbReference type="ChEBI" id="CHEBI:147287"/>
        <dbReference type="ChEBI" id="CHEBI:456216"/>
        <dbReference type="EC" id="6.3.5.3"/>
    </reaction>
</comment>
<feature type="binding site" evidence="8">
    <location>
        <position position="236"/>
    </location>
    <ligand>
        <name>substrate</name>
    </ligand>
</feature>
<feature type="domain" description="PurM-like N-terminal" evidence="9">
    <location>
        <begin position="71"/>
        <end position="185"/>
    </location>
</feature>
<dbReference type="SUPFAM" id="SSF56042">
    <property type="entry name" value="PurM C-terminal domain-like"/>
    <property type="match status" value="2"/>
</dbReference>
<dbReference type="CDD" id="cd02204">
    <property type="entry name" value="PurL_repeat2"/>
    <property type="match status" value="1"/>
</dbReference>
<comment type="pathway">
    <text evidence="8">Purine metabolism; IMP biosynthesis via de novo pathway; 5-amino-1-(5-phospho-D-ribosyl)imidazole from N(2)-formyl-N(1)-(5-phospho-D-ribosyl)glycinamide: step 1/2.</text>
</comment>
<feature type="active site" evidence="8">
    <location>
        <position position="44"/>
    </location>
</feature>
<comment type="similarity">
    <text evidence="8">Belongs to the FGAMS family.</text>
</comment>
<feature type="binding site" evidence="8">
    <location>
        <position position="532"/>
    </location>
    <ligand>
        <name>ATP</name>
        <dbReference type="ChEBI" id="CHEBI:30616"/>
    </ligand>
</feature>
<dbReference type="InterPro" id="IPR036921">
    <property type="entry name" value="PurM-like_N_sf"/>
</dbReference>
<proteinExistence type="inferred from homology"/>
<sequence>MEVTVKTARQLRLTDEEFELIQQKLGRMPNFNELCAFSGMWSEHCSYKNSIKWLKTLPREGGRMLVAAGEENAGLMDMGDDYGVVFKIESHNHPSAIEPFQGAATGVGGIHRDIFTMGARPIAALNSLRFGNLNESKTQHLLGGVVHGIGHYGNCFGVPTVGGEIYFENCYHTNPLVNAMSVGIVKAGGTVSATAEGIGNPVMFVGSATGKDGIGGASFASADITAESTEELPAVQVGDPFQEKKLLEACLEVIKTGTVVGMQDMGAAGIICSTAEMSAKGGVGMRIDLDKVPTRQQNMKTWELLLSESQERMLMVVEKGKESIVEAIFEKWDLPCSVIGEVTGDGILNFYMHGELEASIPAYELVLGGGAPQYDRPYETPAYFEKINAFDQSAVPVASDLKAVAEKMVEIPNIASKRWVYVQYDSMVGTGNTSTNSPSDAAVVLAKPSNKALAVTTDCNSRYVYADPYKGAMIAVAEAARNIVCSGGEPLGVTNCLNFGNPYDPQVYYQFVQAIKGMGDACRRFNTPVTGGNVSFYNQNPDGAVYPTPTIGMVGLLDSMEDKMTLGFRQEGDIILMIGQASDDINSSEYLHKIVGVEFSPAPRFDLEEEVALQQTISSLIKNKMIESAHDISEGGLFITLAESGFAGGKGFEISTDSAYRKDAYLFGEGQSRVVVTVKPRMLCDIEDALRGKTAFQRLGTVTNGSISIDGENWGTINDWKNKYDTAIEKLLAGHESEHALSAL</sequence>
<comment type="subcellular location">
    <subcellularLocation>
        <location evidence="8">Cytoplasm</location>
    </subcellularLocation>
</comment>
<evidence type="ECO:0000256" key="4">
    <source>
        <dbReference type="ARBA" id="ARBA00022741"/>
    </source>
</evidence>
<dbReference type="NCBIfam" id="TIGR01736">
    <property type="entry name" value="FGAM_synth_II"/>
    <property type="match status" value="1"/>
</dbReference>
<dbReference type="PANTHER" id="PTHR43555:SF1">
    <property type="entry name" value="PHOSPHORIBOSYLFORMYLGLYCINAMIDINE SYNTHASE SUBUNIT PURL"/>
    <property type="match status" value="1"/>
</dbReference>
<keyword evidence="1 8" id="KW-0963">Cytoplasm</keyword>
<dbReference type="InterPro" id="IPR041609">
    <property type="entry name" value="PurL_linker"/>
</dbReference>
<keyword evidence="3 8" id="KW-0479">Metal-binding</keyword>
<comment type="function">
    <text evidence="8">Part of the phosphoribosylformylglycinamidine synthase complex involved in the purines biosynthetic pathway. Catalyzes the ATP-dependent conversion of formylglycinamide ribonucleotide (FGAR) and glutamine to yield formylglycinamidine ribonucleotide (FGAM) and glutamate. The FGAM synthase complex is composed of three subunits. PurQ produces an ammonia molecule by converting glutamine to glutamate. PurL transfers the ammonia molecule to FGAR to form FGAM in an ATP-dependent manner. PurS interacts with PurQ and PurL and is thought to assist in the transfer of the ammonia molecule from PurQ to PurL.</text>
</comment>
<organism evidence="12 13">
    <name type="scientific">Flavihumibacter stibioxidans</name>
    <dbReference type="NCBI Taxonomy" id="1834163"/>
    <lineage>
        <taxon>Bacteria</taxon>
        <taxon>Pseudomonadati</taxon>
        <taxon>Bacteroidota</taxon>
        <taxon>Chitinophagia</taxon>
        <taxon>Chitinophagales</taxon>
        <taxon>Chitinophagaceae</taxon>
        <taxon>Flavihumibacter</taxon>
    </lineage>
</organism>
<keyword evidence="7 8" id="KW-0460">Magnesium</keyword>
<dbReference type="CDD" id="cd02203">
    <property type="entry name" value="PurL_repeat1"/>
    <property type="match status" value="1"/>
</dbReference>
<feature type="binding site" evidence="8">
    <location>
        <begin position="90"/>
        <end position="93"/>
    </location>
    <ligand>
        <name>substrate</name>
    </ligand>
</feature>
<feature type="binding site" evidence="8">
    <location>
        <position position="112"/>
    </location>
    <ligand>
        <name>substrate</name>
    </ligand>
</feature>
<feature type="binding site" evidence="8">
    <location>
        <position position="535"/>
    </location>
    <ligand>
        <name>substrate</name>
    </ligand>
</feature>
<name>A0ABR7M5S3_9BACT</name>
<evidence type="ECO:0000256" key="8">
    <source>
        <dbReference type="HAMAP-Rule" id="MF_00420"/>
    </source>
</evidence>
<accession>A0ABR7M5S3</accession>
<evidence type="ECO:0000256" key="7">
    <source>
        <dbReference type="ARBA" id="ARBA00022842"/>
    </source>
</evidence>
<dbReference type="RefSeq" id="WP_187255400.1">
    <property type="nucleotide sequence ID" value="NZ_JBHULF010000006.1"/>
</dbReference>
<dbReference type="InterPro" id="IPR010074">
    <property type="entry name" value="PRibForGlyAmidine_synth_PurL"/>
</dbReference>
<feature type="binding site" evidence="8">
    <location>
        <position position="89"/>
    </location>
    <ligand>
        <name>Mg(2+)</name>
        <dbReference type="ChEBI" id="CHEBI:18420"/>
        <label>1</label>
    </ligand>
</feature>
<evidence type="ECO:0000313" key="12">
    <source>
        <dbReference type="EMBL" id="MBC6490075.1"/>
    </source>
</evidence>
<dbReference type="SUPFAM" id="SSF55326">
    <property type="entry name" value="PurM N-terminal domain-like"/>
    <property type="match status" value="2"/>
</dbReference>
<keyword evidence="4 8" id="KW-0547">Nucleotide-binding</keyword>
<dbReference type="InterPro" id="IPR036676">
    <property type="entry name" value="PurM-like_C_sf"/>
</dbReference>
<evidence type="ECO:0000259" key="10">
    <source>
        <dbReference type="Pfam" id="PF02769"/>
    </source>
</evidence>
<keyword evidence="13" id="KW-1185">Reference proteome</keyword>
<comment type="subunit">
    <text evidence="8">Monomer. Part of the FGAM synthase complex composed of 1 PurL, 1 PurQ and 2 PurS subunits.</text>
</comment>
<feature type="active site" description="Proton acceptor" evidence="8">
    <location>
        <position position="91"/>
    </location>
</feature>
<evidence type="ECO:0000259" key="11">
    <source>
        <dbReference type="Pfam" id="PF18072"/>
    </source>
</evidence>
<gene>
    <name evidence="8" type="primary">purL</name>
    <name evidence="12" type="ORF">BC349_03775</name>
</gene>
<dbReference type="Proteomes" id="UP000765802">
    <property type="component" value="Unassembled WGS sequence"/>
</dbReference>
<dbReference type="Pfam" id="PF00586">
    <property type="entry name" value="AIRS"/>
    <property type="match status" value="2"/>
</dbReference>
<keyword evidence="2 8" id="KW-0436">Ligase</keyword>
<evidence type="ECO:0000256" key="6">
    <source>
        <dbReference type="ARBA" id="ARBA00022840"/>
    </source>
</evidence>
<dbReference type="PANTHER" id="PTHR43555">
    <property type="entry name" value="PHOSPHORIBOSYLFORMYLGLYCINAMIDINE SYNTHASE SUBUNIT PURL"/>
    <property type="match status" value="1"/>
</dbReference>
<feature type="binding site" evidence="8">
    <location>
        <begin position="308"/>
        <end position="310"/>
    </location>
    <ligand>
        <name>substrate</name>
    </ligand>
</feature>
<reference evidence="12 13" key="1">
    <citation type="submission" date="2016-07" db="EMBL/GenBank/DDBJ databases">
        <title>Genome analysis of Flavihumibacter stibioxidans YS-17.</title>
        <authorList>
            <person name="Shi K."/>
            <person name="Han Y."/>
            <person name="Wang G."/>
        </authorList>
    </citation>
    <scope>NUCLEOTIDE SEQUENCE [LARGE SCALE GENOMIC DNA]</scope>
    <source>
        <strain evidence="12 13">YS-17</strain>
    </source>
</reference>
<dbReference type="EMBL" id="MBUA01000001">
    <property type="protein sequence ID" value="MBC6490075.1"/>
    <property type="molecule type" value="Genomic_DNA"/>
</dbReference>
<protein>
    <recommendedName>
        <fullName evidence="8">Phosphoribosylformylglycinamidine synthase subunit PurL</fullName>
        <shortName evidence="8">FGAM synthase</shortName>
        <ecNumber evidence="8">6.3.5.3</ecNumber>
    </recommendedName>
    <alternativeName>
        <fullName evidence="8">Formylglycinamide ribonucleotide amidotransferase subunit II</fullName>
        <shortName evidence="8">FGAR amidotransferase II</shortName>
        <shortName evidence="8">FGAR-AT II</shortName>
    </alternativeName>
    <alternativeName>
        <fullName evidence="8">Glutamine amidotransferase PurL</fullName>
    </alternativeName>
    <alternativeName>
        <fullName evidence="8">Phosphoribosylformylglycinamidine synthase subunit II</fullName>
    </alternativeName>
</protein>
<dbReference type="Gene3D" id="3.30.1330.10">
    <property type="entry name" value="PurM-like, N-terminal domain"/>
    <property type="match status" value="2"/>
</dbReference>
<feature type="binding site" evidence="8">
    <location>
        <position position="87"/>
    </location>
    <ligand>
        <name>ATP</name>
        <dbReference type="ChEBI" id="CHEBI:30616"/>
    </ligand>
</feature>